<keyword evidence="4" id="KW-1185">Reference proteome</keyword>
<name>A0ABW1NY33_9PSEU</name>
<dbReference type="RefSeq" id="WP_380632466.1">
    <property type="nucleotide sequence ID" value="NZ_JBHSQO010000002.1"/>
</dbReference>
<dbReference type="InterPro" id="IPR008687">
    <property type="entry name" value="MobC"/>
</dbReference>
<accession>A0ABW1NY33</accession>
<feature type="region of interest" description="Disordered" evidence="1">
    <location>
        <begin position="1"/>
        <end position="30"/>
    </location>
</feature>
<gene>
    <name evidence="3" type="ORF">ACFP3R_03005</name>
</gene>
<dbReference type="Proteomes" id="UP001596220">
    <property type="component" value="Unassembled WGS sequence"/>
</dbReference>
<evidence type="ECO:0000259" key="2">
    <source>
        <dbReference type="Pfam" id="PF05713"/>
    </source>
</evidence>
<evidence type="ECO:0000313" key="3">
    <source>
        <dbReference type="EMBL" id="MFC6088228.1"/>
    </source>
</evidence>
<sequence>MRHNEDDSVQLAGDRPVDDPDITGSLPDTSGQERLASLPTLIGHGGHLAPVPGGRRRQLLLRFTAAELAEVTGRAAVYGLAPAAFAHITARFFDPTARALRRLRPPMSRQDAVALAADLVPLRRTLSGIGTNLNQLARAANAGDQVSAAQLTAAVEYLAHVLGRVEDWLDRLDPNRVVHRRGPR</sequence>
<dbReference type="EMBL" id="JBHSQO010000002">
    <property type="protein sequence ID" value="MFC6088228.1"/>
    <property type="molecule type" value="Genomic_DNA"/>
</dbReference>
<dbReference type="Pfam" id="PF05713">
    <property type="entry name" value="MobC"/>
    <property type="match status" value="1"/>
</dbReference>
<organism evidence="3 4">
    <name type="scientific">Saccharothrix lopnurensis</name>
    <dbReference type="NCBI Taxonomy" id="1670621"/>
    <lineage>
        <taxon>Bacteria</taxon>
        <taxon>Bacillati</taxon>
        <taxon>Actinomycetota</taxon>
        <taxon>Actinomycetes</taxon>
        <taxon>Pseudonocardiales</taxon>
        <taxon>Pseudonocardiaceae</taxon>
        <taxon>Saccharothrix</taxon>
    </lineage>
</organism>
<comment type="caution">
    <text evidence="3">The sequence shown here is derived from an EMBL/GenBank/DDBJ whole genome shotgun (WGS) entry which is preliminary data.</text>
</comment>
<evidence type="ECO:0000256" key="1">
    <source>
        <dbReference type="SAM" id="MobiDB-lite"/>
    </source>
</evidence>
<proteinExistence type="predicted"/>
<feature type="domain" description="Bacterial mobilisation" evidence="2">
    <location>
        <begin position="124"/>
        <end position="161"/>
    </location>
</feature>
<reference evidence="4" key="1">
    <citation type="journal article" date="2019" name="Int. J. Syst. Evol. Microbiol.">
        <title>The Global Catalogue of Microorganisms (GCM) 10K type strain sequencing project: providing services to taxonomists for standard genome sequencing and annotation.</title>
        <authorList>
            <consortium name="The Broad Institute Genomics Platform"/>
            <consortium name="The Broad Institute Genome Sequencing Center for Infectious Disease"/>
            <person name="Wu L."/>
            <person name="Ma J."/>
        </authorList>
    </citation>
    <scope>NUCLEOTIDE SEQUENCE [LARGE SCALE GENOMIC DNA]</scope>
    <source>
        <strain evidence="4">CGMCC 4.7246</strain>
    </source>
</reference>
<evidence type="ECO:0000313" key="4">
    <source>
        <dbReference type="Proteomes" id="UP001596220"/>
    </source>
</evidence>
<protein>
    <submittedName>
        <fullName evidence="3">MobC family plasmid mobilization relaxosome protein</fullName>
    </submittedName>
</protein>